<keyword evidence="5" id="KW-0539">Nucleus</keyword>
<dbReference type="OrthoDB" id="27537at2759"/>
<accession>A0A9W8EJ08</accession>
<comment type="similarity">
    <text evidence="2">Belongs to the WD repeat SWD2 family.</text>
</comment>
<dbReference type="Pfam" id="PF00400">
    <property type="entry name" value="WD40"/>
    <property type="match status" value="2"/>
</dbReference>
<dbReference type="Proteomes" id="UP001150907">
    <property type="component" value="Unassembled WGS sequence"/>
</dbReference>
<dbReference type="PROSITE" id="PS00678">
    <property type="entry name" value="WD_REPEATS_1"/>
    <property type="match status" value="1"/>
</dbReference>
<dbReference type="PROSITE" id="PS50082">
    <property type="entry name" value="WD_REPEATS_2"/>
    <property type="match status" value="1"/>
</dbReference>
<organism evidence="7 8">
    <name type="scientific">Coemansia thaxteri</name>
    <dbReference type="NCBI Taxonomy" id="2663907"/>
    <lineage>
        <taxon>Eukaryota</taxon>
        <taxon>Fungi</taxon>
        <taxon>Fungi incertae sedis</taxon>
        <taxon>Zoopagomycota</taxon>
        <taxon>Kickxellomycotina</taxon>
        <taxon>Kickxellomycetes</taxon>
        <taxon>Kickxellales</taxon>
        <taxon>Kickxellaceae</taxon>
        <taxon>Coemansia</taxon>
    </lineage>
</organism>
<reference evidence="7" key="1">
    <citation type="submission" date="2022-07" db="EMBL/GenBank/DDBJ databases">
        <title>Phylogenomic reconstructions and comparative analyses of Kickxellomycotina fungi.</title>
        <authorList>
            <person name="Reynolds N.K."/>
            <person name="Stajich J.E."/>
            <person name="Barry K."/>
            <person name="Grigoriev I.V."/>
            <person name="Crous P."/>
            <person name="Smith M.E."/>
        </authorList>
    </citation>
    <scope>NUCLEOTIDE SEQUENCE</scope>
    <source>
        <strain evidence="7">IMI 214461</strain>
    </source>
</reference>
<comment type="caution">
    <text evidence="7">The sequence shown here is derived from an EMBL/GenBank/DDBJ whole genome shotgun (WGS) entry which is preliminary data.</text>
</comment>
<protein>
    <submittedName>
        <fullName evidence="7">Uncharacterized protein</fullName>
    </submittedName>
</protein>
<evidence type="ECO:0000256" key="4">
    <source>
        <dbReference type="ARBA" id="ARBA00022737"/>
    </source>
</evidence>
<dbReference type="InterPro" id="IPR015943">
    <property type="entry name" value="WD40/YVTN_repeat-like_dom_sf"/>
</dbReference>
<dbReference type="InterPro" id="IPR037867">
    <property type="entry name" value="Swd2/WDR82"/>
</dbReference>
<dbReference type="SUPFAM" id="SSF50978">
    <property type="entry name" value="WD40 repeat-like"/>
    <property type="match status" value="1"/>
</dbReference>
<dbReference type="SMART" id="SM00320">
    <property type="entry name" value="WD40"/>
    <property type="match status" value="5"/>
</dbReference>
<dbReference type="Gene3D" id="2.130.10.10">
    <property type="entry name" value="YVTN repeat-like/Quinoprotein amine dehydrogenase"/>
    <property type="match status" value="1"/>
</dbReference>
<dbReference type="AlphaFoldDB" id="A0A9W8EJ08"/>
<dbReference type="PROSITE" id="PS50294">
    <property type="entry name" value="WD_REPEATS_REGION"/>
    <property type="match status" value="1"/>
</dbReference>
<gene>
    <name evidence="7" type="ORF">H4R26_003597</name>
</gene>
<keyword evidence="4" id="KW-0677">Repeat</keyword>
<evidence type="ECO:0000313" key="8">
    <source>
        <dbReference type="Proteomes" id="UP001150907"/>
    </source>
</evidence>
<dbReference type="GO" id="GO:0016070">
    <property type="term" value="P:RNA metabolic process"/>
    <property type="evidence" value="ECO:0007669"/>
    <property type="project" value="UniProtKB-ARBA"/>
</dbReference>
<evidence type="ECO:0000313" key="7">
    <source>
        <dbReference type="EMBL" id="KAJ2002449.1"/>
    </source>
</evidence>
<evidence type="ECO:0000256" key="5">
    <source>
        <dbReference type="ARBA" id="ARBA00023242"/>
    </source>
</evidence>
<comment type="subcellular location">
    <subcellularLocation>
        <location evidence="1">Nucleus</location>
    </subcellularLocation>
</comment>
<name>A0A9W8EJ08_9FUNG</name>
<feature type="repeat" description="WD" evidence="6">
    <location>
        <begin position="123"/>
        <end position="164"/>
    </location>
</feature>
<dbReference type="PANTHER" id="PTHR19861">
    <property type="entry name" value="WD40 REPEAT PROTEIN SWD2"/>
    <property type="match status" value="1"/>
</dbReference>
<dbReference type="GO" id="GO:0048188">
    <property type="term" value="C:Set1C/COMPASS complex"/>
    <property type="evidence" value="ECO:0007669"/>
    <property type="project" value="TreeGrafter"/>
</dbReference>
<keyword evidence="3 6" id="KW-0853">WD repeat</keyword>
<evidence type="ECO:0000256" key="2">
    <source>
        <dbReference type="ARBA" id="ARBA00005616"/>
    </source>
</evidence>
<dbReference type="PANTHER" id="PTHR19861:SF0">
    <property type="entry name" value="WD REPEAT-CONTAINING PROTEIN 82"/>
    <property type="match status" value="1"/>
</dbReference>
<proteinExistence type="inferred from homology"/>
<dbReference type="InterPro" id="IPR019775">
    <property type="entry name" value="WD40_repeat_CS"/>
</dbReference>
<dbReference type="InterPro" id="IPR001680">
    <property type="entry name" value="WD40_rpt"/>
</dbReference>
<keyword evidence="8" id="KW-1185">Reference proteome</keyword>
<evidence type="ECO:0000256" key="6">
    <source>
        <dbReference type="PROSITE-ProRule" id="PRU00221"/>
    </source>
</evidence>
<dbReference type="GO" id="GO:0003682">
    <property type="term" value="F:chromatin binding"/>
    <property type="evidence" value="ECO:0007669"/>
    <property type="project" value="TreeGrafter"/>
</dbReference>
<evidence type="ECO:0000256" key="1">
    <source>
        <dbReference type="ARBA" id="ARBA00004123"/>
    </source>
</evidence>
<evidence type="ECO:0000256" key="3">
    <source>
        <dbReference type="ARBA" id="ARBA00022574"/>
    </source>
</evidence>
<dbReference type="InterPro" id="IPR036322">
    <property type="entry name" value="WD40_repeat_dom_sf"/>
</dbReference>
<sequence>MTDIEHTAESLSELRRDPLKAALTSAALRGFHISKQFPDNKALITSLDFDISGNKCITTSMDESLRIYDCVQGKREQVLYSKKYGCNLAQFTSQPGCVAYASTKINDTIRYLSYDTNQYIRYFVGHSRQVTSLQRSPVAATVMSAALDGVVNVWDLGSVKPASTVTPACLAAGGVLERGIAAAYDPSGMVVAVAVGSAELQLYDTREITRGPFKSQSIRDVSGHALVAGIQFTPPLGDQLLLAMTDGSCQLLDAFSLQPRAHLIRASAPGSRLNGSRAMGGDALSSMQAAHLGQNVSVTPDGRSVIAGDDLGSILHWSISQPASGHLAEQGTVQLEPSGVWNGSHDGAAGVCAFHPHIMECVTGSQSLAFWTTPS</sequence>
<dbReference type="EMBL" id="JANBQF010000301">
    <property type="protein sequence ID" value="KAJ2002449.1"/>
    <property type="molecule type" value="Genomic_DNA"/>
</dbReference>